<dbReference type="InterPro" id="IPR044950">
    <property type="entry name" value="TED6/7"/>
</dbReference>
<keyword evidence="2" id="KW-1133">Transmembrane helix</keyword>
<dbReference type="AlphaFoldDB" id="W9QM14"/>
<feature type="region of interest" description="Disordered" evidence="1">
    <location>
        <begin position="1"/>
        <end position="115"/>
    </location>
</feature>
<keyword evidence="4" id="KW-1185">Reference proteome</keyword>
<reference evidence="4" key="1">
    <citation type="submission" date="2013-01" db="EMBL/GenBank/DDBJ databases">
        <title>Draft Genome Sequence of a Mulberry Tree, Morus notabilis C.K. Schneid.</title>
        <authorList>
            <person name="He N."/>
            <person name="Zhao S."/>
        </authorList>
    </citation>
    <scope>NUCLEOTIDE SEQUENCE</scope>
</reference>
<dbReference type="GO" id="GO:0009834">
    <property type="term" value="P:plant-type secondary cell wall biogenesis"/>
    <property type="evidence" value="ECO:0007669"/>
    <property type="project" value="InterPro"/>
</dbReference>
<evidence type="ECO:0000313" key="3">
    <source>
        <dbReference type="EMBL" id="EXB40985.1"/>
    </source>
</evidence>
<feature type="compositionally biased region" description="Polar residues" evidence="1">
    <location>
        <begin position="232"/>
        <end position="242"/>
    </location>
</feature>
<dbReference type="eggNOG" id="ENOG502RSQP">
    <property type="taxonomic scope" value="Eukaryota"/>
</dbReference>
<evidence type="ECO:0000256" key="1">
    <source>
        <dbReference type="SAM" id="MobiDB-lite"/>
    </source>
</evidence>
<dbReference type="Proteomes" id="UP000030645">
    <property type="component" value="Unassembled WGS sequence"/>
</dbReference>
<evidence type="ECO:0000256" key="2">
    <source>
        <dbReference type="SAM" id="Phobius"/>
    </source>
</evidence>
<dbReference type="KEGG" id="mnt:21403606"/>
<protein>
    <submittedName>
        <fullName evidence="3">Uncharacterized protein</fullName>
    </submittedName>
</protein>
<feature type="region of interest" description="Disordered" evidence="1">
    <location>
        <begin position="207"/>
        <end position="242"/>
    </location>
</feature>
<dbReference type="PANTHER" id="PTHR35697:SF1">
    <property type="entry name" value="PROTEIN TRACHEARY ELEMENT DIFFERENTIATION-RELATED 7"/>
    <property type="match status" value="1"/>
</dbReference>
<evidence type="ECO:0000313" key="4">
    <source>
        <dbReference type="Proteomes" id="UP000030645"/>
    </source>
</evidence>
<dbReference type="EMBL" id="KE343785">
    <property type="protein sequence ID" value="EXB40985.1"/>
    <property type="molecule type" value="Genomic_DNA"/>
</dbReference>
<dbReference type="STRING" id="981085.W9QM14"/>
<feature type="compositionally biased region" description="Pro residues" evidence="1">
    <location>
        <begin position="14"/>
        <end position="115"/>
    </location>
</feature>
<dbReference type="OrthoDB" id="1194681at2759"/>
<accession>W9QM14</accession>
<sequence>MASSQNSDLKFPFFPLPPPTNNPPFPFPTPPHHSFNPPPRPSIPPPSPIVKPPPHPHPLPPPSPPHLSPPPTPMPPRPSIAPPHPISPPPKPPRPPIAPPQPISPPPPPHVVPPPSPTPGHYSTVIVVVFVSLGGLFFLAFLSVALCCFIKKKKRVDEKAEIINFDEHKKVQEAIVPGPNGEQVKILTIEEDVHIDEEIKKAEKVMGGSSHVKSAHHHQPQPQAQAIEVAESSGSTQSKHLI</sequence>
<dbReference type="PANTHER" id="PTHR35697">
    <property type="entry name" value="OS08G0108300 PROTEIN"/>
    <property type="match status" value="1"/>
</dbReference>
<dbReference type="PRINTS" id="PR01217">
    <property type="entry name" value="PRICHEXTENSN"/>
</dbReference>
<proteinExistence type="predicted"/>
<name>W9QM14_9ROSA</name>
<keyword evidence="2" id="KW-0812">Transmembrane</keyword>
<organism evidence="3 4">
    <name type="scientific">Morus notabilis</name>
    <dbReference type="NCBI Taxonomy" id="981085"/>
    <lineage>
        <taxon>Eukaryota</taxon>
        <taxon>Viridiplantae</taxon>
        <taxon>Streptophyta</taxon>
        <taxon>Embryophyta</taxon>
        <taxon>Tracheophyta</taxon>
        <taxon>Spermatophyta</taxon>
        <taxon>Magnoliopsida</taxon>
        <taxon>eudicotyledons</taxon>
        <taxon>Gunneridae</taxon>
        <taxon>Pentapetalae</taxon>
        <taxon>rosids</taxon>
        <taxon>fabids</taxon>
        <taxon>Rosales</taxon>
        <taxon>Moraceae</taxon>
        <taxon>Moreae</taxon>
        <taxon>Morus</taxon>
    </lineage>
</organism>
<gene>
    <name evidence="3" type="ORF">L484_020720</name>
</gene>
<feature type="transmembrane region" description="Helical" evidence="2">
    <location>
        <begin position="122"/>
        <end position="150"/>
    </location>
</feature>
<keyword evidence="2" id="KW-0472">Membrane</keyword>